<dbReference type="RefSeq" id="XP_064768431.1">
    <property type="nucleotide sequence ID" value="XM_064912544.1"/>
</dbReference>
<sequence>MLARTALRSTLRTLSRPSSFPLRPYSSSSQPEQQPQNDYEKLIASKLHDAFEPSQLSVEDISGGCGSMFAIDIVSKSFKGKPMIKQHRMVNEVLAEDLKQWHGVRLTTKAE</sequence>
<dbReference type="GeneID" id="90038056"/>
<evidence type="ECO:0000256" key="3">
    <source>
        <dbReference type="SAM" id="MobiDB-lite"/>
    </source>
</evidence>
<organism evidence="4 5">
    <name type="scientific">Myxozyma melibiosi</name>
    <dbReference type="NCBI Taxonomy" id="54550"/>
    <lineage>
        <taxon>Eukaryota</taxon>
        <taxon>Fungi</taxon>
        <taxon>Dikarya</taxon>
        <taxon>Ascomycota</taxon>
        <taxon>Saccharomycotina</taxon>
        <taxon>Lipomycetes</taxon>
        <taxon>Lipomycetales</taxon>
        <taxon>Lipomycetaceae</taxon>
        <taxon>Myxozyma</taxon>
    </lineage>
</organism>
<dbReference type="Pfam" id="PF01722">
    <property type="entry name" value="BolA"/>
    <property type="match status" value="1"/>
</dbReference>
<feature type="compositionally biased region" description="Low complexity" evidence="3">
    <location>
        <begin position="1"/>
        <end position="36"/>
    </location>
</feature>
<evidence type="ECO:0000313" key="5">
    <source>
        <dbReference type="Proteomes" id="UP001498771"/>
    </source>
</evidence>
<dbReference type="PANTHER" id="PTHR46188">
    <property type="entry name" value="BOLA-LIKE PROTEIN 3"/>
    <property type="match status" value="1"/>
</dbReference>
<dbReference type="InterPro" id="IPR036065">
    <property type="entry name" value="BolA-like_sf"/>
</dbReference>
<evidence type="ECO:0000313" key="4">
    <source>
        <dbReference type="EMBL" id="KAK7205398.1"/>
    </source>
</evidence>
<comment type="similarity">
    <text evidence="1 2">Belongs to the BolA/IbaG family.</text>
</comment>
<dbReference type="InterPro" id="IPR002634">
    <property type="entry name" value="BolA"/>
</dbReference>
<protein>
    <submittedName>
        <fullName evidence="4">Bola protein</fullName>
    </submittedName>
</protein>
<reference evidence="4 5" key="1">
    <citation type="submission" date="2024-03" db="EMBL/GenBank/DDBJ databases">
        <title>Genome-scale model development and genomic sequencing of the oleaginous clade Lipomyces.</title>
        <authorList>
            <consortium name="Lawrence Berkeley National Laboratory"/>
            <person name="Czajka J.J."/>
            <person name="Han Y."/>
            <person name="Kim J."/>
            <person name="Mondo S.J."/>
            <person name="Hofstad B.A."/>
            <person name="Robles A."/>
            <person name="Haridas S."/>
            <person name="Riley R."/>
            <person name="LaButti K."/>
            <person name="Pangilinan J."/>
            <person name="Andreopoulos W."/>
            <person name="Lipzen A."/>
            <person name="Yan J."/>
            <person name="Wang M."/>
            <person name="Ng V."/>
            <person name="Grigoriev I.V."/>
            <person name="Spatafora J.W."/>
            <person name="Magnuson J.K."/>
            <person name="Baker S.E."/>
            <person name="Pomraning K.R."/>
        </authorList>
    </citation>
    <scope>NUCLEOTIDE SEQUENCE [LARGE SCALE GENOMIC DNA]</scope>
    <source>
        <strain evidence="4 5">Phaff 52-87</strain>
    </source>
</reference>
<evidence type="ECO:0000256" key="1">
    <source>
        <dbReference type="ARBA" id="ARBA00005578"/>
    </source>
</evidence>
<comment type="caution">
    <text evidence="4">The sequence shown here is derived from an EMBL/GenBank/DDBJ whole genome shotgun (WGS) entry which is preliminary data.</text>
</comment>
<dbReference type="Proteomes" id="UP001498771">
    <property type="component" value="Unassembled WGS sequence"/>
</dbReference>
<dbReference type="PANTHER" id="PTHR46188:SF1">
    <property type="entry name" value="BOLA-LIKE PROTEIN 3"/>
    <property type="match status" value="1"/>
</dbReference>
<accession>A0ABR1F8I6</accession>
<proteinExistence type="inferred from homology"/>
<dbReference type="SUPFAM" id="SSF82657">
    <property type="entry name" value="BolA-like"/>
    <property type="match status" value="1"/>
</dbReference>
<feature type="region of interest" description="Disordered" evidence="3">
    <location>
        <begin position="1"/>
        <end position="38"/>
    </location>
</feature>
<evidence type="ECO:0000256" key="2">
    <source>
        <dbReference type="RuleBase" id="RU003860"/>
    </source>
</evidence>
<keyword evidence="5" id="KW-1185">Reference proteome</keyword>
<name>A0ABR1F8I6_9ASCO</name>
<dbReference type="Gene3D" id="3.30.300.90">
    <property type="entry name" value="BolA-like"/>
    <property type="match status" value="1"/>
</dbReference>
<dbReference type="InterPro" id="IPR052275">
    <property type="entry name" value="Mt_Fe-S_assembly_factor"/>
</dbReference>
<gene>
    <name evidence="4" type="ORF">BZA70DRAFT_278028</name>
</gene>
<dbReference type="EMBL" id="JBBJBU010000005">
    <property type="protein sequence ID" value="KAK7205398.1"/>
    <property type="molecule type" value="Genomic_DNA"/>
</dbReference>